<gene>
    <name evidence="5" type="ORF">NQ314_016832</name>
</gene>
<dbReference type="PROSITE" id="PS00329">
    <property type="entry name" value="HSP70_2"/>
    <property type="match status" value="1"/>
</dbReference>
<dbReference type="Gene3D" id="3.30.420.40">
    <property type="match status" value="2"/>
</dbReference>
<proteinExistence type="inferred from homology"/>
<keyword evidence="3 4" id="KW-0067">ATP-binding</keyword>
<dbReference type="InterPro" id="IPR013126">
    <property type="entry name" value="Hsp_70_fam"/>
</dbReference>
<protein>
    <recommendedName>
        <fullName evidence="7">Heat shock protein 70</fullName>
    </recommendedName>
</protein>
<accession>A0AAV8WUQ1</accession>
<dbReference type="InterPro" id="IPR018181">
    <property type="entry name" value="Heat_shock_70_CS"/>
</dbReference>
<dbReference type="PRINTS" id="PR00301">
    <property type="entry name" value="HEATSHOCK70"/>
</dbReference>
<evidence type="ECO:0000313" key="5">
    <source>
        <dbReference type="EMBL" id="KAJ8930368.1"/>
    </source>
</evidence>
<dbReference type="SUPFAM" id="SSF53067">
    <property type="entry name" value="Actin-like ATPase domain"/>
    <property type="match status" value="2"/>
</dbReference>
<dbReference type="Gene3D" id="2.60.34.10">
    <property type="entry name" value="Substrate Binding Domain Of DNAk, Chain A, domain 1"/>
    <property type="match status" value="1"/>
</dbReference>
<evidence type="ECO:0000256" key="2">
    <source>
        <dbReference type="ARBA" id="ARBA00022741"/>
    </source>
</evidence>
<evidence type="ECO:0000256" key="3">
    <source>
        <dbReference type="ARBA" id="ARBA00022840"/>
    </source>
</evidence>
<evidence type="ECO:0008006" key="7">
    <source>
        <dbReference type="Google" id="ProtNLM"/>
    </source>
</evidence>
<dbReference type="PANTHER" id="PTHR19375">
    <property type="entry name" value="HEAT SHOCK PROTEIN 70KDA"/>
    <property type="match status" value="1"/>
</dbReference>
<comment type="similarity">
    <text evidence="1 4">Belongs to the heat shock protein 70 family.</text>
</comment>
<reference evidence="5" key="1">
    <citation type="journal article" date="2023" name="Insect Mol. Biol.">
        <title>Genome sequencing provides insights into the evolution of gene families encoding plant cell wall-degrading enzymes in longhorned beetles.</title>
        <authorList>
            <person name="Shin N.R."/>
            <person name="Okamura Y."/>
            <person name="Kirsch R."/>
            <person name="Pauchet Y."/>
        </authorList>
    </citation>
    <scope>NUCLEOTIDE SEQUENCE</scope>
    <source>
        <strain evidence="5">RBIC_L_NR</strain>
    </source>
</reference>
<comment type="caution">
    <text evidence="5">The sequence shown here is derived from an EMBL/GenBank/DDBJ whole genome shotgun (WGS) entry which is preliminary data.</text>
</comment>
<dbReference type="Proteomes" id="UP001162156">
    <property type="component" value="Unassembled WGS sequence"/>
</dbReference>
<dbReference type="Gene3D" id="3.90.640.10">
    <property type="entry name" value="Actin, Chain A, domain 4"/>
    <property type="match status" value="1"/>
</dbReference>
<name>A0AAV8WUQ1_9CUCU</name>
<dbReference type="AlphaFoldDB" id="A0AAV8WUQ1"/>
<dbReference type="GO" id="GO:0005524">
    <property type="term" value="F:ATP binding"/>
    <property type="evidence" value="ECO:0007669"/>
    <property type="project" value="UniProtKB-KW"/>
</dbReference>
<dbReference type="GO" id="GO:0140662">
    <property type="term" value="F:ATP-dependent protein folding chaperone"/>
    <property type="evidence" value="ECO:0007669"/>
    <property type="project" value="InterPro"/>
</dbReference>
<evidence type="ECO:0000256" key="4">
    <source>
        <dbReference type="RuleBase" id="RU003322"/>
    </source>
</evidence>
<dbReference type="InterPro" id="IPR043129">
    <property type="entry name" value="ATPase_NBD"/>
</dbReference>
<dbReference type="FunFam" id="3.90.640.10:FF:000003">
    <property type="entry name" value="Molecular chaperone DnaK"/>
    <property type="match status" value="1"/>
</dbReference>
<evidence type="ECO:0000256" key="1">
    <source>
        <dbReference type="ARBA" id="ARBA00007381"/>
    </source>
</evidence>
<evidence type="ECO:0000313" key="6">
    <source>
        <dbReference type="Proteomes" id="UP001162156"/>
    </source>
</evidence>
<dbReference type="SUPFAM" id="SSF100920">
    <property type="entry name" value="Heat shock protein 70kD (HSP70), peptide-binding domain"/>
    <property type="match status" value="1"/>
</dbReference>
<organism evidence="5 6">
    <name type="scientific">Rhamnusium bicolor</name>
    <dbReference type="NCBI Taxonomy" id="1586634"/>
    <lineage>
        <taxon>Eukaryota</taxon>
        <taxon>Metazoa</taxon>
        <taxon>Ecdysozoa</taxon>
        <taxon>Arthropoda</taxon>
        <taxon>Hexapoda</taxon>
        <taxon>Insecta</taxon>
        <taxon>Pterygota</taxon>
        <taxon>Neoptera</taxon>
        <taxon>Endopterygota</taxon>
        <taxon>Coleoptera</taxon>
        <taxon>Polyphaga</taxon>
        <taxon>Cucujiformia</taxon>
        <taxon>Chrysomeloidea</taxon>
        <taxon>Cerambycidae</taxon>
        <taxon>Lepturinae</taxon>
        <taxon>Rhagiini</taxon>
        <taxon>Rhamnusium</taxon>
    </lineage>
</organism>
<keyword evidence="6" id="KW-1185">Reference proteome</keyword>
<dbReference type="Gene3D" id="3.30.30.30">
    <property type="match status" value="1"/>
</dbReference>
<dbReference type="EMBL" id="JANEYF010004686">
    <property type="protein sequence ID" value="KAJ8930368.1"/>
    <property type="molecule type" value="Genomic_DNA"/>
</dbReference>
<dbReference type="PROSITE" id="PS01036">
    <property type="entry name" value="HSP70_3"/>
    <property type="match status" value="1"/>
</dbReference>
<dbReference type="InterPro" id="IPR029047">
    <property type="entry name" value="HSP70_peptide-bd_sf"/>
</dbReference>
<keyword evidence="2 4" id="KW-0547">Nucleotide-binding</keyword>
<sequence length="500" mass="56863">MGRKFDDEYVSKFVHSNEVPFTITRAEDDQAAYEVSISDKNVIISPEEVSAEVLKYLKKIIRKRKATIRAAELAGLTVLKLITEPTAAAVHYISEKEKNNANVLVFDFGGGTLDVSIIKVSDKQFEVKAVYGDTFLGGRNFDELLFNHFYHKYLENQNVKESRKRIFLRRLRIACVELKKKLSTSLEARLLIPSCFGGDEEILLTITKAEFEELASDIFERALEIVKLCLYDSGTSKSEIDEVVLVGGTTRIPKLKTDVHPDEAVAAGASLQAALLKENLDDLEKYKITEVTPLSLGIETTHKFMDIFIPKNSPLPFKATKRKTTTENEQDAVRITIFEGERKNVTYNNLLGEFIINGFPPRRAGDVEYNINFELDEDGVLNVTASEESTGIYNKLAVTMGQFRLSERKIKISIEEAKKHELEDDVFQKFTSFRNSLEVLCNQIMYDAKKISSTTERETVEGKCKDFLAFTRELDFTEIDRLEARFAEFSYTEDNRCNNM</sequence>
<dbReference type="Pfam" id="PF00012">
    <property type="entry name" value="HSP70"/>
    <property type="match status" value="2"/>
</dbReference>